<dbReference type="PROSITE" id="PS00092">
    <property type="entry name" value="N6_MTASE"/>
    <property type="match status" value="1"/>
</dbReference>
<dbReference type="AlphaFoldDB" id="A0A2P6MEL5"/>
<evidence type="ECO:0000256" key="2">
    <source>
        <dbReference type="ARBA" id="ARBA00022679"/>
    </source>
</evidence>
<dbReference type="Proteomes" id="UP000243650">
    <property type="component" value="Unassembled WGS sequence"/>
</dbReference>
<dbReference type="Gene3D" id="3.40.50.150">
    <property type="entry name" value="Vaccinia Virus protein VP39"/>
    <property type="match status" value="1"/>
</dbReference>
<organism evidence="3 4">
    <name type="scientific">Alkalicoccus urumqiensis</name>
    <name type="common">Bacillus urumqiensis</name>
    <dbReference type="NCBI Taxonomy" id="1548213"/>
    <lineage>
        <taxon>Bacteria</taxon>
        <taxon>Bacillati</taxon>
        <taxon>Bacillota</taxon>
        <taxon>Bacilli</taxon>
        <taxon>Bacillales</taxon>
        <taxon>Bacillaceae</taxon>
        <taxon>Alkalicoccus</taxon>
    </lineage>
</organism>
<dbReference type="PIRSF" id="PIRSF004553">
    <property type="entry name" value="CHP00095"/>
    <property type="match status" value="1"/>
</dbReference>
<comment type="caution">
    <text evidence="3">The sequence shown here is derived from an EMBL/GenBank/DDBJ whole genome shotgun (WGS) entry which is preliminary data.</text>
</comment>
<reference evidence="3 4" key="1">
    <citation type="submission" date="2018-03" db="EMBL/GenBank/DDBJ databases">
        <title>Bacillus urumqiensis sp. nov., a moderately haloalkaliphilic bacterium isolated from a salt lake.</title>
        <authorList>
            <person name="Zhao B."/>
            <person name="Liao Z."/>
        </authorList>
    </citation>
    <scope>NUCLEOTIDE SEQUENCE [LARGE SCALE GENOMIC DNA]</scope>
    <source>
        <strain evidence="3 4">BZ-SZ-XJ18</strain>
    </source>
</reference>
<dbReference type="EMBL" id="PVNS01000012">
    <property type="protein sequence ID" value="PRO64745.1"/>
    <property type="molecule type" value="Genomic_DNA"/>
</dbReference>
<protein>
    <submittedName>
        <fullName evidence="3">16S rRNA (Guanine(966)-N(2))-methyltransferase RsmD</fullName>
    </submittedName>
</protein>
<dbReference type="GO" id="GO:0003676">
    <property type="term" value="F:nucleic acid binding"/>
    <property type="evidence" value="ECO:0007669"/>
    <property type="project" value="InterPro"/>
</dbReference>
<dbReference type="NCBIfam" id="TIGR00095">
    <property type="entry name" value="16S rRNA (guanine(966)-N(2))-methyltransferase RsmD"/>
    <property type="match status" value="1"/>
</dbReference>
<dbReference type="InterPro" id="IPR004398">
    <property type="entry name" value="RNA_MeTrfase_RsmD"/>
</dbReference>
<dbReference type="Pfam" id="PF03602">
    <property type="entry name" value="Cons_hypoth95"/>
    <property type="match status" value="1"/>
</dbReference>
<sequence>MRIISGKWKGRTVKAVPGSTTRPTTDKVREAFFHQIGPYFEGGSVLDLYGGSGVMGLEALSRGMETLVYVERDRSAFLVMKENIKKLGAEKESIEMYKTEAVRALKASGKRKQSFSFIYLDPPYEKQNLEKDLQTIQEYGLLEAGGLAACEHDSSFFLPDKTGGLVKIDTMTYGTIRIELFTQEDEL</sequence>
<dbReference type="CDD" id="cd02440">
    <property type="entry name" value="AdoMet_MTases"/>
    <property type="match status" value="1"/>
</dbReference>
<proteinExistence type="predicted"/>
<dbReference type="GO" id="GO:0008168">
    <property type="term" value="F:methyltransferase activity"/>
    <property type="evidence" value="ECO:0007669"/>
    <property type="project" value="UniProtKB-KW"/>
</dbReference>
<dbReference type="InterPro" id="IPR002052">
    <property type="entry name" value="DNA_methylase_N6_adenine_CS"/>
</dbReference>
<dbReference type="PANTHER" id="PTHR43542">
    <property type="entry name" value="METHYLTRANSFERASE"/>
    <property type="match status" value="1"/>
</dbReference>
<evidence type="ECO:0000256" key="1">
    <source>
        <dbReference type="ARBA" id="ARBA00022603"/>
    </source>
</evidence>
<keyword evidence="2 3" id="KW-0808">Transferase</keyword>
<dbReference type="SUPFAM" id="SSF53335">
    <property type="entry name" value="S-adenosyl-L-methionine-dependent methyltransferases"/>
    <property type="match status" value="1"/>
</dbReference>
<dbReference type="PANTHER" id="PTHR43542:SF1">
    <property type="entry name" value="METHYLTRANSFERASE"/>
    <property type="match status" value="1"/>
</dbReference>
<dbReference type="GO" id="GO:0031167">
    <property type="term" value="P:rRNA methylation"/>
    <property type="evidence" value="ECO:0007669"/>
    <property type="project" value="InterPro"/>
</dbReference>
<gene>
    <name evidence="3" type="primary">rsmD</name>
    <name evidence="3" type="ORF">C6I21_12600</name>
</gene>
<keyword evidence="1 3" id="KW-0489">Methyltransferase</keyword>
<dbReference type="RefSeq" id="WP_105959841.1">
    <property type="nucleotide sequence ID" value="NZ_PVNS01000012.1"/>
</dbReference>
<keyword evidence="4" id="KW-1185">Reference proteome</keyword>
<accession>A0A2P6MEL5</accession>
<dbReference type="InterPro" id="IPR029063">
    <property type="entry name" value="SAM-dependent_MTases_sf"/>
</dbReference>
<dbReference type="OrthoDB" id="9803017at2"/>
<name>A0A2P6MEL5_ALKUR</name>
<evidence type="ECO:0000313" key="3">
    <source>
        <dbReference type="EMBL" id="PRO64745.1"/>
    </source>
</evidence>
<evidence type="ECO:0000313" key="4">
    <source>
        <dbReference type="Proteomes" id="UP000243650"/>
    </source>
</evidence>